<gene>
    <name evidence="2" type="ORF">BD410DRAFT_788071</name>
</gene>
<reference evidence="2 3" key="1">
    <citation type="submission" date="2018-06" db="EMBL/GenBank/DDBJ databases">
        <title>A transcriptomic atlas of mushroom development highlights an independent origin of complex multicellularity.</title>
        <authorList>
            <consortium name="DOE Joint Genome Institute"/>
            <person name="Krizsan K."/>
            <person name="Almasi E."/>
            <person name="Merenyi Z."/>
            <person name="Sahu N."/>
            <person name="Viragh M."/>
            <person name="Koszo T."/>
            <person name="Mondo S."/>
            <person name="Kiss B."/>
            <person name="Balint B."/>
            <person name="Kues U."/>
            <person name="Barry K."/>
            <person name="Hegedus J.C."/>
            <person name="Henrissat B."/>
            <person name="Johnson J."/>
            <person name="Lipzen A."/>
            <person name="Ohm R."/>
            <person name="Nagy I."/>
            <person name="Pangilinan J."/>
            <person name="Yan J."/>
            <person name="Xiong Y."/>
            <person name="Grigoriev I.V."/>
            <person name="Hibbett D.S."/>
            <person name="Nagy L.G."/>
        </authorList>
    </citation>
    <scope>NUCLEOTIDE SEQUENCE [LARGE SCALE GENOMIC DNA]</scope>
    <source>
        <strain evidence="2 3">SZMC22713</strain>
    </source>
</reference>
<dbReference type="EMBL" id="ML170173">
    <property type="protein sequence ID" value="TDL22761.1"/>
    <property type="molecule type" value="Genomic_DNA"/>
</dbReference>
<dbReference type="VEuPathDB" id="FungiDB:BD410DRAFT_788071"/>
<dbReference type="InterPro" id="IPR006439">
    <property type="entry name" value="HAD-SF_hydro_IA"/>
</dbReference>
<protein>
    <submittedName>
        <fullName evidence="2">HAD-like protein</fullName>
    </submittedName>
</protein>
<evidence type="ECO:0000256" key="1">
    <source>
        <dbReference type="ARBA" id="ARBA00022801"/>
    </source>
</evidence>
<dbReference type="Gene3D" id="1.10.150.750">
    <property type="match status" value="1"/>
</dbReference>
<evidence type="ECO:0000313" key="3">
    <source>
        <dbReference type="Proteomes" id="UP000294933"/>
    </source>
</evidence>
<accession>A0A4Y7Q604</accession>
<dbReference type="AlphaFoldDB" id="A0A4Y7Q604"/>
<dbReference type="SUPFAM" id="SSF56784">
    <property type="entry name" value="HAD-like"/>
    <property type="match status" value="1"/>
</dbReference>
<dbReference type="SFLD" id="SFLDS00003">
    <property type="entry name" value="Haloacid_Dehalogenase"/>
    <property type="match status" value="1"/>
</dbReference>
<organism evidence="2 3">
    <name type="scientific">Rickenella mellea</name>
    <dbReference type="NCBI Taxonomy" id="50990"/>
    <lineage>
        <taxon>Eukaryota</taxon>
        <taxon>Fungi</taxon>
        <taxon>Dikarya</taxon>
        <taxon>Basidiomycota</taxon>
        <taxon>Agaricomycotina</taxon>
        <taxon>Agaricomycetes</taxon>
        <taxon>Hymenochaetales</taxon>
        <taxon>Rickenellaceae</taxon>
        <taxon>Rickenella</taxon>
    </lineage>
</organism>
<name>A0A4Y7Q604_9AGAM</name>
<dbReference type="InterPro" id="IPR023214">
    <property type="entry name" value="HAD_sf"/>
</dbReference>
<evidence type="ECO:0000313" key="2">
    <source>
        <dbReference type="EMBL" id="TDL22761.1"/>
    </source>
</evidence>
<dbReference type="PANTHER" id="PTHR43316:SF9">
    <property type="entry name" value="ACID DEHALOGENASE, PUTATIVE (AFU_ORTHOLOGUE AFUA_6G14460)-RELATED"/>
    <property type="match status" value="1"/>
</dbReference>
<dbReference type="STRING" id="50990.A0A4Y7Q604"/>
<keyword evidence="3" id="KW-1185">Reference proteome</keyword>
<dbReference type="InterPro" id="IPR051540">
    <property type="entry name" value="S-2-haloacid_dehalogenase"/>
</dbReference>
<dbReference type="GO" id="GO:0016791">
    <property type="term" value="F:phosphatase activity"/>
    <property type="evidence" value="ECO:0007669"/>
    <property type="project" value="UniProtKB-ARBA"/>
</dbReference>
<dbReference type="Gene3D" id="3.40.50.1000">
    <property type="entry name" value="HAD superfamily/HAD-like"/>
    <property type="match status" value="1"/>
</dbReference>
<dbReference type="NCBIfam" id="TIGR01493">
    <property type="entry name" value="HAD-SF-IA-v2"/>
    <property type="match status" value="1"/>
</dbReference>
<dbReference type="Pfam" id="PF00702">
    <property type="entry name" value="Hydrolase"/>
    <property type="match status" value="1"/>
</dbReference>
<keyword evidence="1" id="KW-0378">Hydrolase</keyword>
<dbReference type="SFLD" id="SFLDG01129">
    <property type="entry name" value="C1.5:_HAD__Beta-PGM__Phosphata"/>
    <property type="match status" value="1"/>
</dbReference>
<dbReference type="Proteomes" id="UP000294933">
    <property type="component" value="Unassembled WGS sequence"/>
</dbReference>
<sequence>MRPEITLKQFRVLVFDVYGTLADWETGIFQAIRPTLERASSPWTKEEALLAFTSVEKDLQVQHPEMPYNELLGMVYHAFSERLGVHTTPEEDRAFGSSIAQWPVFPDTVAALAILRKYYKIVVLSNVDNNSFDAFTRKALEPNADAPIFDLVITAQDIGSYKPDPANFKFALNAIKGKLDIDEEGVLFTAQSLFHDHKPVNALGLHSAWIAREGAIMGMDADATYDFKFDTLMDMAKARESQ</sequence>
<dbReference type="InterPro" id="IPR036412">
    <property type="entry name" value="HAD-like_sf"/>
</dbReference>
<dbReference type="PANTHER" id="PTHR43316">
    <property type="entry name" value="HYDROLASE, HALOACID DELAHOGENASE-RELATED"/>
    <property type="match status" value="1"/>
</dbReference>
<proteinExistence type="predicted"/>
<dbReference type="OrthoDB" id="20198at2759"/>